<keyword evidence="4" id="KW-0378">Hydrolase</keyword>
<keyword evidence="3" id="KW-0963">Cytoplasm</keyword>
<dbReference type="GO" id="GO:0005634">
    <property type="term" value="C:nucleus"/>
    <property type="evidence" value="ECO:0007669"/>
    <property type="project" value="UniProtKB-SubCell"/>
</dbReference>
<dbReference type="InterPro" id="IPR002921">
    <property type="entry name" value="Fungal_lipase-type"/>
</dbReference>
<dbReference type="Pfam" id="PF18117">
    <property type="entry name" value="EDS1_EP"/>
    <property type="match status" value="1"/>
</dbReference>
<gene>
    <name evidence="9" type="ORF">Lalb_Chr08g0236121</name>
</gene>
<evidence type="ECO:0000313" key="9">
    <source>
        <dbReference type="EMBL" id="KAE9608480.1"/>
    </source>
</evidence>
<dbReference type="EMBL" id="WOCE01000008">
    <property type="protein sequence ID" value="KAE9608480.1"/>
    <property type="molecule type" value="Genomic_DNA"/>
</dbReference>
<evidence type="ECO:0000313" key="10">
    <source>
        <dbReference type="Proteomes" id="UP000447434"/>
    </source>
</evidence>
<dbReference type="OrthoDB" id="426718at2759"/>
<dbReference type="Pfam" id="PF01764">
    <property type="entry name" value="Lipase_3"/>
    <property type="match status" value="1"/>
</dbReference>
<accession>A0A6A5MJK3</accession>
<dbReference type="ESTHER" id="lupal-a0a6a5mjk3">
    <property type="family name" value="Plant_lipase_EDS1-like"/>
</dbReference>
<dbReference type="GO" id="GO:0005737">
    <property type="term" value="C:cytoplasm"/>
    <property type="evidence" value="ECO:0007669"/>
    <property type="project" value="UniProtKB-SubCell"/>
</dbReference>
<keyword evidence="6" id="KW-0539">Nucleus</keyword>
<dbReference type="InterPro" id="IPR041266">
    <property type="entry name" value="EDS1_EP"/>
</dbReference>
<evidence type="ECO:0000256" key="1">
    <source>
        <dbReference type="ARBA" id="ARBA00004123"/>
    </source>
</evidence>
<dbReference type="GO" id="GO:0016787">
    <property type="term" value="F:hydrolase activity"/>
    <property type="evidence" value="ECO:0007669"/>
    <property type="project" value="UniProtKB-KW"/>
</dbReference>
<evidence type="ECO:0000256" key="6">
    <source>
        <dbReference type="ARBA" id="ARBA00023242"/>
    </source>
</evidence>
<organism evidence="9 10">
    <name type="scientific">Lupinus albus</name>
    <name type="common">White lupine</name>
    <name type="synonym">Lupinus termis</name>
    <dbReference type="NCBI Taxonomy" id="3870"/>
    <lineage>
        <taxon>Eukaryota</taxon>
        <taxon>Viridiplantae</taxon>
        <taxon>Streptophyta</taxon>
        <taxon>Embryophyta</taxon>
        <taxon>Tracheophyta</taxon>
        <taxon>Spermatophyta</taxon>
        <taxon>Magnoliopsida</taxon>
        <taxon>eudicotyledons</taxon>
        <taxon>Gunneridae</taxon>
        <taxon>Pentapetalae</taxon>
        <taxon>rosids</taxon>
        <taxon>fabids</taxon>
        <taxon>Fabales</taxon>
        <taxon>Fabaceae</taxon>
        <taxon>Papilionoideae</taxon>
        <taxon>50 kb inversion clade</taxon>
        <taxon>genistoids sensu lato</taxon>
        <taxon>core genistoids</taxon>
        <taxon>Genisteae</taxon>
        <taxon>Lupinus</taxon>
    </lineage>
</organism>
<dbReference type="GO" id="GO:0006629">
    <property type="term" value="P:lipid metabolic process"/>
    <property type="evidence" value="ECO:0007669"/>
    <property type="project" value="InterPro"/>
</dbReference>
<dbReference type="SUPFAM" id="SSF53474">
    <property type="entry name" value="alpha/beta-Hydrolases"/>
    <property type="match status" value="1"/>
</dbReference>
<reference evidence="10" key="1">
    <citation type="journal article" date="2020" name="Nat. Commun.">
        <title>Genome sequence of the cluster root forming white lupin.</title>
        <authorList>
            <person name="Hufnagel B."/>
            <person name="Marques A."/>
            <person name="Soriano A."/>
            <person name="Marques L."/>
            <person name="Divol F."/>
            <person name="Doumas P."/>
            <person name="Sallet E."/>
            <person name="Mancinotti D."/>
            <person name="Carrere S."/>
            <person name="Marande W."/>
            <person name="Arribat S."/>
            <person name="Keller J."/>
            <person name="Huneau C."/>
            <person name="Blein T."/>
            <person name="Aime D."/>
            <person name="Laguerre M."/>
            <person name="Taylor J."/>
            <person name="Schubert V."/>
            <person name="Nelson M."/>
            <person name="Geu-Flores F."/>
            <person name="Crespi M."/>
            <person name="Gallardo-Guerrero K."/>
            <person name="Delaux P.-M."/>
            <person name="Salse J."/>
            <person name="Berges H."/>
            <person name="Guyot R."/>
            <person name="Gouzy J."/>
            <person name="Peret B."/>
        </authorList>
    </citation>
    <scope>NUCLEOTIDE SEQUENCE [LARGE SCALE GENOMIC DNA]</scope>
    <source>
        <strain evidence="10">cv. Amiga</strain>
    </source>
</reference>
<feature type="domain" description="EDS1 EP" evidence="8">
    <location>
        <begin position="408"/>
        <end position="606"/>
    </location>
</feature>
<name>A0A6A5MJK3_LUPAL</name>
<evidence type="ECO:0000259" key="8">
    <source>
        <dbReference type="Pfam" id="PF18117"/>
    </source>
</evidence>
<keyword evidence="10" id="KW-1185">Reference proteome</keyword>
<dbReference type="PANTHER" id="PTHR47090:SF2">
    <property type="entry name" value="PROTEIN EDS1-RELATED"/>
    <property type="match status" value="1"/>
</dbReference>
<dbReference type="AlphaFoldDB" id="A0A6A5MJK3"/>
<feature type="domain" description="Fungal lipase-type" evidence="7">
    <location>
        <begin position="74"/>
        <end position="194"/>
    </location>
</feature>
<dbReference type="InterPro" id="IPR044214">
    <property type="entry name" value="EDS1-like"/>
</dbReference>
<dbReference type="GO" id="GO:0006952">
    <property type="term" value="P:defense response"/>
    <property type="evidence" value="ECO:0007669"/>
    <property type="project" value="UniProtKB-KW"/>
</dbReference>
<sequence length="614" mass="70857">MSSDRIEISVEQVEKAFSLAWKVHKTPEKPYLIEKISKYNSSEIIFSFPASGSIKDWYSKGPFGETKVNLELFPSLKSIGNNETALVNEAFQSRFEAILAKSLFEVEVEKAMKKRKQIVFTGHSSGAPMAILATLWTLEKYHTPKSSEGIHPLCVTFGSPLIGNKILSHATRRENWSIYFLHYVTRYDIVPRILFSPLSSFDKKFEAISQFFNPKCRSFMTQSTGKDAAISEFYFSVMSNTATVTSHAACKQIEGMDATLETVSNFVPLSPYRPFGTYIFCSGNGKEGRKIVIRNPDAVLQLLFFSAQLSTEGEVDQVSERSLREHIINGTEFQQTLGTQNFLYLDQLLKVPLSFADSSGDINLALSDLGLSTSARLRLHAAVLLDERRGENEKKMKSRIDLVDEKMKELEKYKETWEHQKVGYYDAFKLQKDPNEGFQANVKRLELAAIWDEIIELLRKYDLPDTLEGDKDWIKIGTRFRKLVEPLDISNYYRHLRHVESGPYMDKGRPKRYRYTQRWFEHYKRKPEEQISESCFWAEVENLWYKTSNKMNSFEDVKTEVEKIEGQIKTWVDDKELDKDIFVEGSTLVKWWNSLPQQHRQGSCLISFIGINML</sequence>
<evidence type="ECO:0000256" key="4">
    <source>
        <dbReference type="ARBA" id="ARBA00022801"/>
    </source>
</evidence>
<comment type="subcellular location">
    <subcellularLocation>
        <location evidence="2">Cytoplasm</location>
    </subcellularLocation>
    <subcellularLocation>
        <location evidence="1">Nucleus</location>
    </subcellularLocation>
</comment>
<keyword evidence="5" id="KW-0611">Plant defense</keyword>
<evidence type="ECO:0000259" key="7">
    <source>
        <dbReference type="Pfam" id="PF01764"/>
    </source>
</evidence>
<dbReference type="Proteomes" id="UP000447434">
    <property type="component" value="Chromosome 8"/>
</dbReference>
<evidence type="ECO:0000256" key="5">
    <source>
        <dbReference type="ARBA" id="ARBA00022821"/>
    </source>
</evidence>
<dbReference type="PANTHER" id="PTHR47090">
    <property type="entry name" value="PROTEIN EDS1-RELATED"/>
    <property type="match status" value="1"/>
</dbReference>
<evidence type="ECO:0000256" key="3">
    <source>
        <dbReference type="ARBA" id="ARBA00022490"/>
    </source>
</evidence>
<dbReference type="InterPro" id="IPR029058">
    <property type="entry name" value="AB_hydrolase_fold"/>
</dbReference>
<proteinExistence type="predicted"/>
<comment type="caution">
    <text evidence="9">The sequence shown here is derived from an EMBL/GenBank/DDBJ whole genome shotgun (WGS) entry which is preliminary data.</text>
</comment>
<protein>
    <submittedName>
        <fullName evidence="9">Putative carboxylesterase</fullName>
    </submittedName>
</protein>
<evidence type="ECO:0000256" key="2">
    <source>
        <dbReference type="ARBA" id="ARBA00004496"/>
    </source>
</evidence>
<dbReference type="Gene3D" id="3.40.50.1820">
    <property type="entry name" value="alpha/beta hydrolase"/>
    <property type="match status" value="1"/>
</dbReference>